<keyword evidence="4" id="KW-1185">Reference proteome</keyword>
<feature type="region of interest" description="Disordered" evidence="1">
    <location>
        <begin position="28"/>
        <end position="67"/>
    </location>
</feature>
<accession>A0A0J0XDG8</accession>
<dbReference type="AlphaFoldDB" id="A0A0J0XDG8"/>
<evidence type="ECO:0000313" key="3">
    <source>
        <dbReference type="EMBL" id="KLT39112.1"/>
    </source>
</evidence>
<dbReference type="RefSeq" id="XP_018275603.1">
    <property type="nucleotide sequence ID" value="XM_018419938.1"/>
</dbReference>
<dbReference type="GeneID" id="28980541"/>
<dbReference type="Proteomes" id="UP000053611">
    <property type="component" value="Unassembled WGS sequence"/>
</dbReference>
<evidence type="ECO:0000313" key="4">
    <source>
        <dbReference type="Proteomes" id="UP000053611"/>
    </source>
</evidence>
<keyword evidence="2" id="KW-0472">Membrane</keyword>
<evidence type="ECO:0000256" key="1">
    <source>
        <dbReference type="SAM" id="MobiDB-lite"/>
    </source>
</evidence>
<feature type="compositionally biased region" description="Basic and acidic residues" evidence="1">
    <location>
        <begin position="138"/>
        <end position="162"/>
    </location>
</feature>
<keyword evidence="2" id="KW-1133">Transmembrane helix</keyword>
<protein>
    <recommendedName>
        <fullName evidence="5">Transmembrane protein</fullName>
    </recommendedName>
</protein>
<gene>
    <name evidence="3" type="ORF">CC85DRAFT_207341</name>
</gene>
<evidence type="ECO:0008006" key="5">
    <source>
        <dbReference type="Google" id="ProtNLM"/>
    </source>
</evidence>
<proteinExistence type="predicted"/>
<keyword evidence="2" id="KW-0812">Transmembrane</keyword>
<evidence type="ECO:0000256" key="2">
    <source>
        <dbReference type="SAM" id="Phobius"/>
    </source>
</evidence>
<sequence length="215" mass="23987">MRVALPLRQARREVHGMILVFRESATAPSPIRSHPGAPVPSDTNPFARDPPSPPEQGQTPSGLPAWHLKSRTRQVGSSRFVDYERKQAPVPHGVPPNFPDDQLEGKRRLPGWAVWFVGIFALSIIEDIVVARTRAAKRRDEEKDEHGNEVRPEWDERGDRMRAMNAQRTRVEEQARRIQGGRGLGPAPPQQNQWGDSPESFDAGAGRSSEAFGRG</sequence>
<feature type="region of interest" description="Disordered" evidence="1">
    <location>
        <begin position="136"/>
        <end position="215"/>
    </location>
</feature>
<feature type="transmembrane region" description="Helical" evidence="2">
    <location>
        <begin position="112"/>
        <end position="130"/>
    </location>
</feature>
<dbReference type="EMBL" id="KQ087270">
    <property type="protein sequence ID" value="KLT39112.1"/>
    <property type="molecule type" value="Genomic_DNA"/>
</dbReference>
<reference evidence="3 4" key="1">
    <citation type="submission" date="2015-03" db="EMBL/GenBank/DDBJ databases">
        <title>Genomics and transcriptomics of the oil-accumulating basidiomycete yeast T. oleaginosus allow insights into substrate utilization and the diverse evolutionary trajectories of mating systems in fungi.</title>
        <authorList>
            <consortium name="DOE Joint Genome Institute"/>
            <person name="Kourist R."/>
            <person name="Kracht O."/>
            <person name="Bracharz F."/>
            <person name="Lipzen A."/>
            <person name="Nolan M."/>
            <person name="Ohm R."/>
            <person name="Grigoriev I."/>
            <person name="Sun S."/>
            <person name="Heitman J."/>
            <person name="Bruck T."/>
            <person name="Nowrousian M."/>
        </authorList>
    </citation>
    <scope>NUCLEOTIDE SEQUENCE [LARGE SCALE GENOMIC DNA]</scope>
    <source>
        <strain evidence="3 4">IBC0246</strain>
    </source>
</reference>
<name>A0A0J0XDG8_9TREE</name>
<organism evidence="3 4">
    <name type="scientific">Cutaneotrichosporon oleaginosum</name>
    <dbReference type="NCBI Taxonomy" id="879819"/>
    <lineage>
        <taxon>Eukaryota</taxon>
        <taxon>Fungi</taxon>
        <taxon>Dikarya</taxon>
        <taxon>Basidiomycota</taxon>
        <taxon>Agaricomycotina</taxon>
        <taxon>Tremellomycetes</taxon>
        <taxon>Trichosporonales</taxon>
        <taxon>Trichosporonaceae</taxon>
        <taxon>Cutaneotrichosporon</taxon>
    </lineage>
</organism>